<sequence>MTPAKRLLLVGGSATHLSKARVSGADILWVRLPEETGPVDTGDGVEVVHADYADAETLRRLAQEAHAVRPFDAVVSLTEPGLDPAARVNDQLGLAGTGFEVAHRFTDKYLMRRRLAEAAAPGIRLVACALVEDERSLRDFGAAHGYPFIVKPTCGTASFGVLKVDGPELTAAAWAEIGRLRASDHPLVHAYDLGEFIMEEYIDGPLCSAEAFSFDGHHVVATVTEAITEESNHVHVGHAIPARVSPAVEADVVRVTGAVLDALGYRDGATHTEFKLTPEGPVLIETQARVGGALLNQLISTVYGLDLQELAFSWPLGVAPAVAERPKPRCGAASWLIVTEPGKVREVRGLDEILAKPDTVGVDLWVGPGDVVRSFDGQWDGLGHVASKGDDTTDAIERCRRSLAELRILTD</sequence>
<dbReference type="GO" id="GO:0016874">
    <property type="term" value="F:ligase activity"/>
    <property type="evidence" value="ECO:0007669"/>
    <property type="project" value="UniProtKB-KW"/>
</dbReference>
<comment type="caution">
    <text evidence="6">The sequence shown here is derived from an EMBL/GenBank/DDBJ whole genome shotgun (WGS) entry which is preliminary data.</text>
</comment>
<dbReference type="Proteomes" id="UP000276379">
    <property type="component" value="Unassembled WGS sequence"/>
</dbReference>
<evidence type="ECO:0000256" key="3">
    <source>
        <dbReference type="ARBA" id="ARBA00022840"/>
    </source>
</evidence>
<dbReference type="Gene3D" id="3.30.1490.20">
    <property type="entry name" value="ATP-grasp fold, A domain"/>
    <property type="match status" value="1"/>
</dbReference>
<dbReference type="Gene3D" id="3.30.470.20">
    <property type="entry name" value="ATP-grasp fold, B domain"/>
    <property type="match status" value="1"/>
</dbReference>
<keyword evidence="7" id="KW-1185">Reference proteome</keyword>
<keyword evidence="1" id="KW-0436">Ligase</keyword>
<feature type="domain" description="ATP-grasp" evidence="5">
    <location>
        <begin position="112"/>
        <end position="316"/>
    </location>
</feature>
<accession>A0A426SDB2</accession>
<dbReference type="Pfam" id="PF13535">
    <property type="entry name" value="ATP-grasp_4"/>
    <property type="match status" value="1"/>
</dbReference>
<evidence type="ECO:0000256" key="4">
    <source>
        <dbReference type="PROSITE-ProRule" id="PRU00409"/>
    </source>
</evidence>
<evidence type="ECO:0000313" key="6">
    <source>
        <dbReference type="EMBL" id="RRQ88747.1"/>
    </source>
</evidence>
<dbReference type="EMBL" id="PDES01000002">
    <property type="protein sequence ID" value="RRQ88747.1"/>
    <property type="molecule type" value="Genomic_DNA"/>
</dbReference>
<reference evidence="6 7" key="1">
    <citation type="submission" date="2017-10" db="EMBL/GenBank/DDBJ databases">
        <title>Draft genome of actinobacteria isolated from guarana (Paullinia cupana (Mart.) Ducke.</title>
        <authorList>
            <person name="Siqueira K.A."/>
            <person name="Liotti R.G."/>
            <person name="Mendes T.A."/>
            <person name="Soares M.A."/>
        </authorList>
    </citation>
    <scope>NUCLEOTIDE SEQUENCE [LARGE SCALE GENOMIC DNA]</scope>
    <source>
        <strain evidence="6 7">199</strain>
    </source>
</reference>
<evidence type="ECO:0000313" key="7">
    <source>
        <dbReference type="Proteomes" id="UP000276379"/>
    </source>
</evidence>
<dbReference type="GO" id="GO:0005524">
    <property type="term" value="F:ATP binding"/>
    <property type="evidence" value="ECO:0007669"/>
    <property type="project" value="UniProtKB-UniRule"/>
</dbReference>
<name>A0A426SDB2_9ACTN</name>
<dbReference type="InterPro" id="IPR041472">
    <property type="entry name" value="BL00235/CARNS1_N"/>
</dbReference>
<keyword evidence="3 4" id="KW-0067">ATP-binding</keyword>
<dbReference type="InterPro" id="IPR011761">
    <property type="entry name" value="ATP-grasp"/>
</dbReference>
<keyword evidence="2 4" id="KW-0547">Nucleotide-binding</keyword>
<dbReference type="AlphaFoldDB" id="A0A426SDB2"/>
<dbReference type="GO" id="GO:0046872">
    <property type="term" value="F:metal ion binding"/>
    <property type="evidence" value="ECO:0007669"/>
    <property type="project" value="InterPro"/>
</dbReference>
<dbReference type="SUPFAM" id="SSF56059">
    <property type="entry name" value="Glutathione synthetase ATP-binding domain-like"/>
    <property type="match status" value="1"/>
</dbReference>
<dbReference type="Gene3D" id="3.40.50.20">
    <property type="match status" value="1"/>
</dbReference>
<dbReference type="Pfam" id="PF18130">
    <property type="entry name" value="ATPgrasp_N"/>
    <property type="match status" value="1"/>
</dbReference>
<dbReference type="InterPro" id="IPR040570">
    <property type="entry name" value="LAL_C2"/>
</dbReference>
<evidence type="ECO:0000256" key="1">
    <source>
        <dbReference type="ARBA" id="ARBA00022598"/>
    </source>
</evidence>
<dbReference type="RefSeq" id="WP_125210122.1">
    <property type="nucleotide sequence ID" value="NZ_PDER01000011.1"/>
</dbReference>
<organism evidence="6 7">
    <name type="scientific">Streptomyces griseofuscus</name>
    <dbReference type="NCBI Taxonomy" id="146922"/>
    <lineage>
        <taxon>Bacteria</taxon>
        <taxon>Bacillati</taxon>
        <taxon>Actinomycetota</taxon>
        <taxon>Actinomycetes</taxon>
        <taxon>Kitasatosporales</taxon>
        <taxon>Streptomycetaceae</taxon>
        <taxon>Streptomyces</taxon>
    </lineage>
</organism>
<proteinExistence type="predicted"/>
<gene>
    <name evidence="6" type="ORF">CQW44_06380</name>
</gene>
<dbReference type="PANTHER" id="PTHR43585:SF2">
    <property type="entry name" value="ATP-GRASP ENZYME FSQD"/>
    <property type="match status" value="1"/>
</dbReference>
<evidence type="ECO:0000259" key="5">
    <source>
        <dbReference type="PROSITE" id="PS50975"/>
    </source>
</evidence>
<dbReference type="InterPro" id="IPR013815">
    <property type="entry name" value="ATP_grasp_subdomain_1"/>
</dbReference>
<dbReference type="Pfam" id="PF18603">
    <property type="entry name" value="LAL_C2"/>
    <property type="match status" value="1"/>
</dbReference>
<dbReference type="PANTHER" id="PTHR43585">
    <property type="entry name" value="FUMIPYRROLE BIOSYNTHESIS PROTEIN C"/>
    <property type="match status" value="1"/>
</dbReference>
<dbReference type="InterPro" id="IPR052032">
    <property type="entry name" value="ATP-dep_AA_Ligase"/>
</dbReference>
<protein>
    <submittedName>
        <fullName evidence="6">Carboxylase</fullName>
    </submittedName>
</protein>
<evidence type="ECO:0000256" key="2">
    <source>
        <dbReference type="ARBA" id="ARBA00022741"/>
    </source>
</evidence>
<dbReference type="PROSITE" id="PS50975">
    <property type="entry name" value="ATP_GRASP"/>
    <property type="match status" value="1"/>
</dbReference>